<keyword evidence="3 6" id="KW-0812">Transmembrane</keyword>
<evidence type="ECO:0000313" key="7">
    <source>
        <dbReference type="EMBL" id="KAK6172282.1"/>
    </source>
</evidence>
<dbReference type="PANTHER" id="PTHR19282">
    <property type="entry name" value="TETRASPANIN"/>
    <property type="match status" value="1"/>
</dbReference>
<dbReference type="SUPFAM" id="SSF48652">
    <property type="entry name" value="Tetraspanin"/>
    <property type="match status" value="1"/>
</dbReference>
<feature type="transmembrane region" description="Helical" evidence="6">
    <location>
        <begin position="243"/>
        <end position="265"/>
    </location>
</feature>
<feature type="transmembrane region" description="Helical" evidence="6">
    <location>
        <begin position="81"/>
        <end position="102"/>
    </location>
</feature>
<evidence type="ECO:0000256" key="4">
    <source>
        <dbReference type="ARBA" id="ARBA00022989"/>
    </source>
</evidence>
<dbReference type="CDD" id="cd03156">
    <property type="entry name" value="uroplakin_I_like_LEL"/>
    <property type="match status" value="1"/>
</dbReference>
<evidence type="ECO:0000256" key="2">
    <source>
        <dbReference type="ARBA" id="ARBA00006840"/>
    </source>
</evidence>
<dbReference type="Gene3D" id="1.10.1450.10">
    <property type="entry name" value="Tetraspanin"/>
    <property type="match status" value="1"/>
</dbReference>
<dbReference type="InterPro" id="IPR018499">
    <property type="entry name" value="Tetraspanin/Peripherin"/>
</dbReference>
<keyword evidence="4 6" id="KW-1133">Transmembrane helix</keyword>
<dbReference type="GO" id="GO:0016020">
    <property type="term" value="C:membrane"/>
    <property type="evidence" value="ECO:0007669"/>
    <property type="project" value="UniProtKB-SubCell"/>
</dbReference>
<proteinExistence type="inferred from homology"/>
<evidence type="ECO:0000256" key="5">
    <source>
        <dbReference type="ARBA" id="ARBA00023136"/>
    </source>
</evidence>
<comment type="subcellular location">
    <subcellularLocation>
        <location evidence="1 6">Membrane</location>
        <topology evidence="1 6">Multi-pass membrane protein</topology>
    </subcellularLocation>
</comment>
<dbReference type="EMBL" id="JAZGQO010000011">
    <property type="protein sequence ID" value="KAK6172282.1"/>
    <property type="molecule type" value="Genomic_DNA"/>
</dbReference>
<comment type="similarity">
    <text evidence="2 6">Belongs to the tetraspanin (TM4SF) family.</text>
</comment>
<dbReference type="PANTHER" id="PTHR19282:SF417">
    <property type="entry name" value="TETRASPANIN TSPA-RELATED"/>
    <property type="match status" value="1"/>
</dbReference>
<keyword evidence="5 6" id="KW-0472">Membrane</keyword>
<evidence type="ECO:0000256" key="1">
    <source>
        <dbReference type="ARBA" id="ARBA00004141"/>
    </source>
</evidence>
<organism evidence="7 8">
    <name type="scientific">Patella caerulea</name>
    <name type="common">Rayed Mediterranean limpet</name>
    <dbReference type="NCBI Taxonomy" id="87958"/>
    <lineage>
        <taxon>Eukaryota</taxon>
        <taxon>Metazoa</taxon>
        <taxon>Spiralia</taxon>
        <taxon>Lophotrochozoa</taxon>
        <taxon>Mollusca</taxon>
        <taxon>Gastropoda</taxon>
        <taxon>Patellogastropoda</taxon>
        <taxon>Patelloidea</taxon>
        <taxon>Patellidae</taxon>
        <taxon>Patella</taxon>
    </lineage>
</organism>
<comment type="caution">
    <text evidence="7">The sequence shown here is derived from an EMBL/GenBank/DDBJ whole genome shotgun (WGS) entry which is preliminary data.</text>
</comment>
<reference evidence="7 8" key="1">
    <citation type="submission" date="2024-01" db="EMBL/GenBank/DDBJ databases">
        <title>The genome of the rayed Mediterranean limpet Patella caerulea (Linnaeus, 1758).</title>
        <authorList>
            <person name="Anh-Thu Weber A."/>
            <person name="Halstead-Nussloch G."/>
        </authorList>
    </citation>
    <scope>NUCLEOTIDE SEQUENCE [LARGE SCALE GENOMIC DNA]</scope>
    <source>
        <strain evidence="7">AATW-2023a</strain>
        <tissue evidence="7">Whole specimen</tissue>
    </source>
</reference>
<dbReference type="Proteomes" id="UP001347796">
    <property type="component" value="Unassembled WGS sequence"/>
</dbReference>
<keyword evidence="8" id="KW-1185">Reference proteome</keyword>
<evidence type="ECO:0000313" key="8">
    <source>
        <dbReference type="Proteomes" id="UP001347796"/>
    </source>
</evidence>
<dbReference type="InterPro" id="IPR008952">
    <property type="entry name" value="Tetraspanin_EC2_sf"/>
</dbReference>
<accession>A0AAN8J8H2</accession>
<dbReference type="PIRSF" id="PIRSF002419">
    <property type="entry name" value="Tetraspanin"/>
    <property type="match status" value="1"/>
</dbReference>
<evidence type="ECO:0000256" key="6">
    <source>
        <dbReference type="RuleBase" id="RU361218"/>
    </source>
</evidence>
<feature type="transmembrane region" description="Helical" evidence="6">
    <location>
        <begin position="109"/>
        <end position="132"/>
    </location>
</feature>
<dbReference type="AlphaFoldDB" id="A0AAN8J8H2"/>
<protein>
    <recommendedName>
        <fullName evidence="6">Tetraspanin</fullName>
    </recommendedName>
</protein>
<name>A0AAN8J8H2_PATCE</name>
<dbReference type="InterPro" id="IPR000301">
    <property type="entry name" value="Tetraspanin_animals"/>
</dbReference>
<sequence length="276" mass="30474">MGKRAVNSSAHAIIRCFMVLVNLLSLIVGITMFGYGLYVRFFLRPFLNNYFTDTVKDIFKEINQNSTVPDNLKIYDFTCNVALSLIFVGLVLVILSIIACVGAFKSLPLLVLFSFLILAMIIAEIAVVSLVIPVTSPIHDDSKNDLLNNLKSYDVNGSDDFSATMNILMLGLDCCGINGQDDFDNLTMIYKGVNVKIPPACCKIAPGEKTLLNCENNATNSNSQTEGCYDAFHGVLMSSVNWLIGYIVLFMLTQGLQFCASYHVVINYERIGSLRI</sequence>
<evidence type="ECO:0000256" key="3">
    <source>
        <dbReference type="ARBA" id="ARBA00022692"/>
    </source>
</evidence>
<dbReference type="Pfam" id="PF00335">
    <property type="entry name" value="Tetraspanin"/>
    <property type="match status" value="1"/>
</dbReference>
<feature type="transmembrane region" description="Helical" evidence="6">
    <location>
        <begin position="12"/>
        <end position="38"/>
    </location>
</feature>
<gene>
    <name evidence="7" type="ORF">SNE40_015977</name>
</gene>